<protein>
    <submittedName>
        <fullName evidence="1">19345_t:CDS:1</fullName>
    </submittedName>
</protein>
<sequence length="53" mass="6239">IRYCKKEILIDIDKDKYVKLQSYDGTLYCVLGGETLIFLELNKFNVYGKKKCD</sequence>
<comment type="caution">
    <text evidence="1">The sequence shown here is derived from an EMBL/GenBank/DDBJ whole genome shotgun (WGS) entry which is preliminary data.</text>
</comment>
<reference evidence="1" key="1">
    <citation type="submission" date="2021-06" db="EMBL/GenBank/DDBJ databases">
        <authorList>
            <person name="Kallberg Y."/>
            <person name="Tangrot J."/>
            <person name="Rosling A."/>
        </authorList>
    </citation>
    <scope>NUCLEOTIDE SEQUENCE</scope>
    <source>
        <strain evidence="1">MA461A</strain>
    </source>
</reference>
<proteinExistence type="predicted"/>
<keyword evidence="2" id="KW-1185">Reference proteome</keyword>
<evidence type="ECO:0000313" key="2">
    <source>
        <dbReference type="Proteomes" id="UP000789920"/>
    </source>
</evidence>
<name>A0ACA9SKL1_9GLOM</name>
<dbReference type="Proteomes" id="UP000789920">
    <property type="component" value="Unassembled WGS sequence"/>
</dbReference>
<gene>
    <name evidence="1" type="ORF">RPERSI_LOCUS32219</name>
</gene>
<evidence type="ECO:0000313" key="1">
    <source>
        <dbReference type="EMBL" id="CAG8842218.1"/>
    </source>
</evidence>
<organism evidence="1 2">
    <name type="scientific">Racocetra persica</name>
    <dbReference type="NCBI Taxonomy" id="160502"/>
    <lineage>
        <taxon>Eukaryota</taxon>
        <taxon>Fungi</taxon>
        <taxon>Fungi incertae sedis</taxon>
        <taxon>Mucoromycota</taxon>
        <taxon>Glomeromycotina</taxon>
        <taxon>Glomeromycetes</taxon>
        <taxon>Diversisporales</taxon>
        <taxon>Gigasporaceae</taxon>
        <taxon>Racocetra</taxon>
    </lineage>
</organism>
<dbReference type="EMBL" id="CAJVQC010133393">
    <property type="protein sequence ID" value="CAG8842218.1"/>
    <property type="molecule type" value="Genomic_DNA"/>
</dbReference>
<accession>A0ACA9SKL1</accession>
<feature type="non-terminal residue" evidence="1">
    <location>
        <position position="1"/>
    </location>
</feature>
<feature type="non-terminal residue" evidence="1">
    <location>
        <position position="53"/>
    </location>
</feature>